<evidence type="ECO:0000313" key="2">
    <source>
        <dbReference type="EMBL" id="MDP5275385.1"/>
    </source>
</evidence>
<dbReference type="InterPro" id="IPR050950">
    <property type="entry name" value="HTH-type_LysR_regulators"/>
</dbReference>
<dbReference type="InterPro" id="IPR005119">
    <property type="entry name" value="LysR_subst-bd"/>
</dbReference>
<dbReference type="CDD" id="cd05466">
    <property type="entry name" value="PBP2_LTTR_substrate"/>
    <property type="match status" value="1"/>
</dbReference>
<sequence>MGGVHSIWDYYLYSYVEQFQAQFKKVAFRLVTDHTGNITQSILDGTTDLGVVYSPPQHPDIEIITWKEETFKLIASKELNLSKHQVNLKGLNKYSFIYQEWGGEFHDWFHKEAGKNFLPSLEVGHAHLLLELVSNNKAMCFILDSIQYKAVSPPPIQKLYIIYSKKNSKKLLIQGLVNKLMHN</sequence>
<keyword evidence="3" id="KW-1185">Reference proteome</keyword>
<dbReference type="Gene3D" id="3.40.190.290">
    <property type="match status" value="1"/>
</dbReference>
<comment type="caution">
    <text evidence="2">The sequence shown here is derived from an EMBL/GenBank/DDBJ whole genome shotgun (WGS) entry which is preliminary data.</text>
</comment>
<dbReference type="Proteomes" id="UP001231941">
    <property type="component" value="Unassembled WGS sequence"/>
</dbReference>
<name>A0ABT9J2Z1_9BACL</name>
<dbReference type="SUPFAM" id="SSF53850">
    <property type="entry name" value="Periplasmic binding protein-like II"/>
    <property type="match status" value="1"/>
</dbReference>
<proteinExistence type="predicted"/>
<dbReference type="RefSeq" id="WP_305992734.1">
    <property type="nucleotide sequence ID" value="NZ_JAVAMP010000007.1"/>
</dbReference>
<dbReference type="Pfam" id="PF03466">
    <property type="entry name" value="LysR_substrate"/>
    <property type="match status" value="1"/>
</dbReference>
<evidence type="ECO:0000259" key="1">
    <source>
        <dbReference type="Pfam" id="PF03466"/>
    </source>
</evidence>
<dbReference type="PANTHER" id="PTHR30419">
    <property type="entry name" value="HTH-TYPE TRANSCRIPTIONAL REGULATOR YBHD"/>
    <property type="match status" value="1"/>
</dbReference>
<dbReference type="EMBL" id="JAVAMP010000007">
    <property type="protein sequence ID" value="MDP5275385.1"/>
    <property type="molecule type" value="Genomic_DNA"/>
</dbReference>
<feature type="domain" description="LysR substrate-binding" evidence="1">
    <location>
        <begin position="2"/>
        <end position="146"/>
    </location>
</feature>
<evidence type="ECO:0000313" key="3">
    <source>
        <dbReference type="Proteomes" id="UP001231941"/>
    </source>
</evidence>
<organism evidence="2 3">
    <name type="scientific">Chengkuizengella axinellae</name>
    <dbReference type="NCBI Taxonomy" id="3064388"/>
    <lineage>
        <taxon>Bacteria</taxon>
        <taxon>Bacillati</taxon>
        <taxon>Bacillota</taxon>
        <taxon>Bacilli</taxon>
        <taxon>Bacillales</taxon>
        <taxon>Paenibacillaceae</taxon>
        <taxon>Chengkuizengella</taxon>
    </lineage>
</organism>
<reference evidence="2 3" key="1">
    <citation type="submission" date="2023-08" db="EMBL/GenBank/DDBJ databases">
        <authorList>
            <person name="Park J.-S."/>
        </authorList>
    </citation>
    <scope>NUCLEOTIDE SEQUENCE [LARGE SCALE GENOMIC DNA]</scope>
    <source>
        <strain evidence="2 3">2205SS18-9</strain>
    </source>
</reference>
<protein>
    <submittedName>
        <fullName evidence="2">LysR family transcriptional regulator substrate-binding protein</fullName>
    </submittedName>
</protein>
<gene>
    <name evidence="2" type="ORF">Q5Y73_14855</name>
</gene>
<accession>A0ABT9J2Z1</accession>